<proteinExistence type="predicted"/>
<evidence type="ECO:0000259" key="2">
    <source>
        <dbReference type="Pfam" id="PF00135"/>
    </source>
</evidence>
<protein>
    <recommendedName>
        <fullName evidence="2">Carboxylesterase type B domain-containing protein</fullName>
    </recommendedName>
</protein>
<dbReference type="AlphaFoldDB" id="A0A0C9XAW3"/>
<keyword evidence="4" id="KW-1185">Reference proteome</keyword>
<evidence type="ECO:0000256" key="1">
    <source>
        <dbReference type="SAM" id="SignalP"/>
    </source>
</evidence>
<reference evidence="3 4" key="1">
    <citation type="submission" date="2014-04" db="EMBL/GenBank/DDBJ databases">
        <authorList>
            <consortium name="DOE Joint Genome Institute"/>
            <person name="Kuo A."/>
            <person name="Kohler A."/>
            <person name="Nagy L.G."/>
            <person name="Floudas D."/>
            <person name="Copeland A."/>
            <person name="Barry K.W."/>
            <person name="Cichocki N."/>
            <person name="Veneault-Fourrey C."/>
            <person name="LaButti K."/>
            <person name="Lindquist E.A."/>
            <person name="Lipzen A."/>
            <person name="Lundell T."/>
            <person name="Morin E."/>
            <person name="Murat C."/>
            <person name="Sun H."/>
            <person name="Tunlid A."/>
            <person name="Henrissat B."/>
            <person name="Grigoriev I.V."/>
            <person name="Hibbett D.S."/>
            <person name="Martin F."/>
            <person name="Nordberg H.P."/>
            <person name="Cantor M.N."/>
            <person name="Hua S.X."/>
        </authorList>
    </citation>
    <scope>NUCLEOTIDE SEQUENCE [LARGE SCALE GENOMIC DNA]</scope>
    <source>
        <strain evidence="3 4">LaAM-08-1</strain>
    </source>
</reference>
<name>A0A0C9XAW3_9AGAR</name>
<dbReference type="HOGENOM" id="CLU_1525401_0_0_1"/>
<dbReference type="InterPro" id="IPR050309">
    <property type="entry name" value="Type-B_Carboxylest/Lipase"/>
</dbReference>
<feature type="domain" description="Carboxylesterase type B" evidence="2">
    <location>
        <begin position="12"/>
        <end position="94"/>
    </location>
</feature>
<evidence type="ECO:0000313" key="4">
    <source>
        <dbReference type="Proteomes" id="UP000054477"/>
    </source>
</evidence>
<keyword evidence="1" id="KW-0732">Signal</keyword>
<dbReference type="STRING" id="1095629.A0A0C9XAW3"/>
<dbReference type="Gene3D" id="3.40.50.1820">
    <property type="entry name" value="alpha/beta hydrolase"/>
    <property type="match status" value="1"/>
</dbReference>
<feature type="signal peptide" evidence="1">
    <location>
        <begin position="1"/>
        <end position="17"/>
    </location>
</feature>
<dbReference type="PANTHER" id="PTHR11559">
    <property type="entry name" value="CARBOXYLESTERASE"/>
    <property type="match status" value="1"/>
</dbReference>
<feature type="chain" id="PRO_5002222745" description="Carboxylesterase type B domain-containing protein" evidence="1">
    <location>
        <begin position="18"/>
        <end position="176"/>
    </location>
</feature>
<dbReference type="InterPro" id="IPR029058">
    <property type="entry name" value="AB_hydrolase_fold"/>
</dbReference>
<evidence type="ECO:0000313" key="3">
    <source>
        <dbReference type="EMBL" id="KIJ94871.1"/>
    </source>
</evidence>
<accession>A0A0C9XAW3</accession>
<reference evidence="4" key="2">
    <citation type="submission" date="2015-01" db="EMBL/GenBank/DDBJ databases">
        <title>Evolutionary Origins and Diversification of the Mycorrhizal Mutualists.</title>
        <authorList>
            <consortium name="DOE Joint Genome Institute"/>
            <consortium name="Mycorrhizal Genomics Consortium"/>
            <person name="Kohler A."/>
            <person name="Kuo A."/>
            <person name="Nagy L.G."/>
            <person name="Floudas D."/>
            <person name="Copeland A."/>
            <person name="Barry K.W."/>
            <person name="Cichocki N."/>
            <person name="Veneault-Fourrey C."/>
            <person name="LaButti K."/>
            <person name="Lindquist E.A."/>
            <person name="Lipzen A."/>
            <person name="Lundell T."/>
            <person name="Morin E."/>
            <person name="Murat C."/>
            <person name="Riley R."/>
            <person name="Ohm R."/>
            <person name="Sun H."/>
            <person name="Tunlid A."/>
            <person name="Henrissat B."/>
            <person name="Grigoriev I.V."/>
            <person name="Hibbett D.S."/>
            <person name="Martin F."/>
        </authorList>
    </citation>
    <scope>NUCLEOTIDE SEQUENCE [LARGE SCALE GENOMIC DNA]</scope>
    <source>
        <strain evidence="4">LaAM-08-1</strain>
    </source>
</reference>
<dbReference type="Pfam" id="PF00135">
    <property type="entry name" value="COesterase"/>
    <property type="match status" value="1"/>
</dbReference>
<dbReference type="SUPFAM" id="SSF53474">
    <property type="entry name" value="alpha/beta-Hydrolases"/>
    <property type="match status" value="1"/>
</dbReference>
<organism evidence="3 4">
    <name type="scientific">Laccaria amethystina LaAM-08-1</name>
    <dbReference type="NCBI Taxonomy" id="1095629"/>
    <lineage>
        <taxon>Eukaryota</taxon>
        <taxon>Fungi</taxon>
        <taxon>Dikarya</taxon>
        <taxon>Basidiomycota</taxon>
        <taxon>Agaricomycotina</taxon>
        <taxon>Agaricomycetes</taxon>
        <taxon>Agaricomycetidae</taxon>
        <taxon>Agaricales</taxon>
        <taxon>Agaricineae</taxon>
        <taxon>Hydnangiaceae</taxon>
        <taxon>Laccaria</taxon>
    </lineage>
</organism>
<sequence length="176" mass="19620">MSTLLVTSFAQLFLAHGGGMIQGAGNMFNGSAIVAQSINRGTPIIYVNFNYRIDPLGFPQGQETVNRGLKDQVTALEWIQQNIGIFGGDMKKLTTLFLNSNLKKYARAAIWIRDIHWIANGIFPTTHKQFAWGRLHFPHPKLRTTPGNVFVRSMSLISLLPSSTWRQTRPALHASA</sequence>
<dbReference type="EMBL" id="KN838776">
    <property type="protein sequence ID" value="KIJ94871.1"/>
    <property type="molecule type" value="Genomic_DNA"/>
</dbReference>
<dbReference type="Proteomes" id="UP000054477">
    <property type="component" value="Unassembled WGS sequence"/>
</dbReference>
<dbReference type="OrthoDB" id="408631at2759"/>
<gene>
    <name evidence="3" type="ORF">K443DRAFT_11797</name>
</gene>
<dbReference type="InterPro" id="IPR002018">
    <property type="entry name" value="CarbesteraseB"/>
</dbReference>